<dbReference type="EMBL" id="BAABIM010000002">
    <property type="protein sequence ID" value="GAA4682559.1"/>
    <property type="molecule type" value="Genomic_DNA"/>
</dbReference>
<dbReference type="Gene3D" id="3.60.21.70">
    <property type="entry name" value="PhoD-like phosphatase"/>
    <property type="match status" value="1"/>
</dbReference>
<gene>
    <name evidence="2" type="ORF">GCM10023226_19630</name>
</gene>
<evidence type="ECO:0000313" key="3">
    <source>
        <dbReference type="Proteomes" id="UP001500621"/>
    </source>
</evidence>
<evidence type="ECO:0000313" key="2">
    <source>
        <dbReference type="EMBL" id="GAA4682559.1"/>
    </source>
</evidence>
<feature type="domain" description="PhoD-like phosphatase metallophosphatase" evidence="1">
    <location>
        <begin position="147"/>
        <end position="500"/>
    </location>
</feature>
<dbReference type="Proteomes" id="UP001500621">
    <property type="component" value="Unassembled WGS sequence"/>
</dbReference>
<name>A0ABP8W729_9ACTN</name>
<accession>A0ABP8W729</accession>
<protein>
    <submittedName>
        <fullName evidence="2">Alkaline phosphatase D family protein</fullName>
    </submittedName>
</protein>
<evidence type="ECO:0000259" key="1">
    <source>
        <dbReference type="Pfam" id="PF09423"/>
    </source>
</evidence>
<dbReference type="Pfam" id="PF09423">
    <property type="entry name" value="PhoD"/>
    <property type="match status" value="1"/>
</dbReference>
<dbReference type="InterPro" id="IPR052900">
    <property type="entry name" value="Phospholipid_Metab_Enz"/>
</dbReference>
<sequence length="533" mass="59126">MLEERGHRLGRRSALAAGLALGAAPGLVAARLAGGTPTFLRERDHLVAGTRTGEVTTDSAVVWARTPRDGRLQVRLSSGGRVLRRVRGPWTDRRADGTARVQLAGLAPGRDYEATVWFAAPDGSETTRDRVTFRTAPVHEAAQSFVWSGDTCGQGWGINPELGGLTTYRAMLATRPDFFIHSGDTIYADEPMEETVLEASGDVWRNQLTEAVTKVAETLEDFRGRHRYPLLDEHVRALYSEVPTIAQWDDHETVNNWYPGELHDDERYRERRVDVLARRARRAWQEYQPVPVRRLVGDDGSGFAPGRIYRRVPRGRHLDVFCLDMRSYRGANPDSAEGPTGILGPAQERWLVESLAASRATWKVVSADLPLSIPSHHDDDLDGPSNGIDGAPRGREHELARVLAALQVRGVRNVVWLTADVHYTAAHHYHPDRAAFTDFHPFWEFVSGPLAGGTFGRKDDVLDRTFGPQVAFSRGNDRMPVPMSPRAGRQFFGHVAIAATGELTVTLHDSSGASLWRTTLEPEEQRGIGSPRR</sequence>
<dbReference type="CDD" id="cd07389">
    <property type="entry name" value="MPP_PhoD"/>
    <property type="match status" value="1"/>
</dbReference>
<dbReference type="SUPFAM" id="SSF56300">
    <property type="entry name" value="Metallo-dependent phosphatases"/>
    <property type="match status" value="1"/>
</dbReference>
<dbReference type="InterPro" id="IPR038607">
    <property type="entry name" value="PhoD-like_sf"/>
</dbReference>
<dbReference type="PANTHER" id="PTHR43606:SF1">
    <property type="entry name" value="PHOD-LIKE PHOSPHATASE METALLOPHOSPHATASE DOMAIN-CONTAINING PROTEIN"/>
    <property type="match status" value="1"/>
</dbReference>
<comment type="caution">
    <text evidence="2">The sequence shown here is derived from an EMBL/GenBank/DDBJ whole genome shotgun (WGS) entry which is preliminary data.</text>
</comment>
<dbReference type="InterPro" id="IPR029052">
    <property type="entry name" value="Metallo-depent_PP-like"/>
</dbReference>
<organism evidence="2 3">
    <name type="scientific">Nocardioides nanhaiensis</name>
    <dbReference type="NCBI Taxonomy" id="1476871"/>
    <lineage>
        <taxon>Bacteria</taxon>
        <taxon>Bacillati</taxon>
        <taxon>Actinomycetota</taxon>
        <taxon>Actinomycetes</taxon>
        <taxon>Propionibacteriales</taxon>
        <taxon>Nocardioidaceae</taxon>
        <taxon>Nocardioides</taxon>
    </lineage>
</organism>
<dbReference type="InterPro" id="IPR018946">
    <property type="entry name" value="PhoD-like_MPP"/>
</dbReference>
<reference evidence="3" key="1">
    <citation type="journal article" date="2019" name="Int. J. Syst. Evol. Microbiol.">
        <title>The Global Catalogue of Microorganisms (GCM) 10K type strain sequencing project: providing services to taxonomists for standard genome sequencing and annotation.</title>
        <authorList>
            <consortium name="The Broad Institute Genomics Platform"/>
            <consortium name="The Broad Institute Genome Sequencing Center for Infectious Disease"/>
            <person name="Wu L."/>
            <person name="Ma J."/>
        </authorList>
    </citation>
    <scope>NUCLEOTIDE SEQUENCE [LARGE SCALE GENOMIC DNA]</scope>
    <source>
        <strain evidence="3">JCM 18127</strain>
    </source>
</reference>
<keyword evidence="3" id="KW-1185">Reference proteome</keyword>
<proteinExistence type="predicted"/>
<dbReference type="PANTHER" id="PTHR43606">
    <property type="entry name" value="PHOSPHATASE, PUTATIVE (AFU_ORTHOLOGUE AFUA_6G08710)-RELATED"/>
    <property type="match status" value="1"/>
</dbReference>